<feature type="region of interest" description="Disordered" evidence="1">
    <location>
        <begin position="21"/>
        <end position="73"/>
    </location>
</feature>
<feature type="region of interest" description="Disordered" evidence="1">
    <location>
        <begin position="99"/>
        <end position="118"/>
    </location>
</feature>
<evidence type="ECO:0000256" key="1">
    <source>
        <dbReference type="SAM" id="MobiDB-lite"/>
    </source>
</evidence>
<dbReference type="AlphaFoldDB" id="A0AAE0GNV4"/>
<reference evidence="2 3" key="1">
    <citation type="journal article" date="2015" name="Genome Biol. Evol.">
        <title>Comparative Genomics of a Bacterivorous Green Alga Reveals Evolutionary Causalities and Consequences of Phago-Mixotrophic Mode of Nutrition.</title>
        <authorList>
            <person name="Burns J.A."/>
            <person name="Paasch A."/>
            <person name="Narechania A."/>
            <person name="Kim E."/>
        </authorList>
    </citation>
    <scope>NUCLEOTIDE SEQUENCE [LARGE SCALE GENOMIC DNA]</scope>
    <source>
        <strain evidence="2 3">PLY_AMNH</strain>
    </source>
</reference>
<comment type="caution">
    <text evidence="2">The sequence shown here is derived from an EMBL/GenBank/DDBJ whole genome shotgun (WGS) entry which is preliminary data.</text>
</comment>
<evidence type="ECO:0000313" key="2">
    <source>
        <dbReference type="EMBL" id="KAK3281318.1"/>
    </source>
</evidence>
<dbReference type="EMBL" id="LGRX02003890">
    <property type="protein sequence ID" value="KAK3281318.1"/>
    <property type="molecule type" value="Genomic_DNA"/>
</dbReference>
<protein>
    <submittedName>
        <fullName evidence="2">Uncharacterized protein</fullName>
    </submittedName>
</protein>
<sequence length="307" mass="33460">MGLDGAGLAAELATRLFNATAAARKEHQEKGRRGQRSNAGSARPVSDDNGGEGRGKGRGGRTTGPDGQAAVAEAVKQQLLKQVQGKVVAKDVGGDQLSPTVKLQLGEESPEKSESDSYDDMPLLQRAARPVTAPAVSVKSDSSDEDDMPLAQRAVARFLPADYTFEMITAVPKTFAVTAAGENNPADECWFTVPLARGKVSLPMHYVEVLDLDLEKRLVHWQFWIPRAANLTPASKRKLRTFKNTDLLFIADAFRRGGVRHRAWHPFNPAEMLTCWDERICPPEGGMPSGPEKEELLKTIADNLFSE</sequence>
<proteinExistence type="predicted"/>
<evidence type="ECO:0000313" key="3">
    <source>
        <dbReference type="Proteomes" id="UP001190700"/>
    </source>
</evidence>
<dbReference type="Proteomes" id="UP001190700">
    <property type="component" value="Unassembled WGS sequence"/>
</dbReference>
<accession>A0AAE0GNV4</accession>
<name>A0AAE0GNV4_9CHLO</name>
<gene>
    <name evidence="2" type="ORF">CYMTET_10889</name>
</gene>
<feature type="compositionally biased region" description="Basic and acidic residues" evidence="1">
    <location>
        <begin position="23"/>
        <end position="32"/>
    </location>
</feature>
<organism evidence="2 3">
    <name type="scientific">Cymbomonas tetramitiformis</name>
    <dbReference type="NCBI Taxonomy" id="36881"/>
    <lineage>
        <taxon>Eukaryota</taxon>
        <taxon>Viridiplantae</taxon>
        <taxon>Chlorophyta</taxon>
        <taxon>Pyramimonadophyceae</taxon>
        <taxon>Pyramimonadales</taxon>
        <taxon>Pyramimonadaceae</taxon>
        <taxon>Cymbomonas</taxon>
    </lineage>
</organism>
<keyword evidence="3" id="KW-1185">Reference proteome</keyword>